<sequence>MITIADPTALELPLLGQDDTYNDLNIAETTFSEIRIHDIQGTGLVSSLTGSPVSNVAGIVTAIANNGFYLQDPDPDNDPRTSEGIFVFTGTRDLGVNGLNITVGASVRVSGEEVEERRPRVNVLDEDGNPVFDENGNPELEDDLTVLSVTRIRASLNRNRIEVVSSGNPLPAPILIGSGGRVPPNQIIAGTNFSPDTFDIPLDLNTGIGFYESLEGMLVTVQDTMAVSPTIIRPTSSDSIWTVANRGADATGINSRGGIGIAPDDFNPERIQISATGLPRVDVGDLLGNLTGVVDYAFGDYRVLVTEPVTATSGGLQREVTNLIGTADKLTIASYNVENLNPTVSNPGGLERFGVLANQILNNLRAPDIIGLQEVQDNNGPINDGTVAADLTYQALIDAIKAAGGPTYQFLNIDPVNNRDGGAPGTNIRVGYLYNPDRVSFVEGSLRRITDPIATPDNDGAFTNSRKPLVATFTFNGQEVTVINNHLTSRRGGNGLFGNVQPPNIGSAEVRANQATVINSEVNAILADDPNANVVVLGDLNGFDFEEFQQILSGGVLTNLSQTLDVRDRATFNFQGNSQALDHVLVTNNLADDAQYDIVHVNVDFLDQPADHEPVVASVDIPLTPPKNIVLSLDGLTFRFVKEYLENGQLDANTGLGYLINKGIFLPATVTTPSNTAPVHIAIATGSTAANNNINNNSFRLIRSPFVFGTNIRGFGAPIGGYDPFHPDGAHEHEATELTAEPVWVKLREAGKKVVSATFPGADGATVFLPGVNPPVVLQSNGIRTVDFTVPFGTGANLPARGFGLSGANFTEAPAGVASNLVSLGIPFFGTVKVASLETISGIAGAAGDDFDQEEDFGREIPAPSTTISGGSDRSYDLKAAAIDSTDDNVVNYDRVIVFDANAGITINNAPPSTGSAFLGLGREIAPFFFEGSNNVVGVSYLLTQLTPDLSTVHLIRTSANHIPRPANNPAAIASIDNTNNTVGFWRPQPDLTIARGTANGLGNFSEIELEGAYATLNEAFSQYQTDIFLNAVTQTPNTDLAFGYLEGPDGVSHNFLLTDPRQATDRSNPNSILGGQDLEKVARYQDLVADAYKVASDRVQQVIDYVGVDANGVPNSNIIITSDHGFAPFHTSVSLPNILSNGGPGVLNNLNLVRPVTGSSTVNIYINLQGREPGNNGVSVSRYRELQQQIVDVLRGVVDTNPNYVNGPVPVFDNIFTREIPDNATVEDVINASGEFIGQDTGDVFAQLSLGYTFNGFQRDIRRKDDFPPASGQEPLFSVPTFYGDHGYDSNLPEMKASFIAAGPDFNPTTLAGLTEIRSIDIAPTILDILDVEPASTVDGESILTQPFTLQILQTSDQEAGIPAFRDIIGFSAVMNALDNRYANTLKLTTGDVYISSPFFNASRDIYDNATTANPQADQGGIADILINNELGWDVASVGNHEFSGGAGSFLNLVAPNPNWVNGQNGGVGIGPGGYPGTAFPYLANNLDYSRATLPNGLSVVANGGAPLPNTLTGSVVKDFNGEKVGIIGIVTPYLKSIADTGAIQVTTRDANGNVITGTTSVDVQVDSIIRNITPEVQALSNAGINKIILMTHLQESRIEIALAQKMAALGLGVDLLLGGGSHQLMSSETGVPPLREDETQQNNGQLLQPFPQVYGEGDNRVVFVNSAPNYRYLNQLVVTFDYKGVVSTIGDDSGPYATDIAGVDRLYDESITTLDQVKAKADQDIVNIVDGVQSFVNQQDGNIFGQTDVFLNGVRGDVRTQETNLGNLTADAQDFYAEAYLNEHNLLPGFNKLDISFTNGGSIRDHIGQFQVEQLATFNLTTLPPQANPEVGKEEGDVSQLDIANSLRFDGDLVVGTVNATGFLQLAEHMISSVETGNGRFGQIGGFNFSYDPTAPTGQRIRSLALADATGKSVQTIAENGKLVVASNTVFSVVTQGFLANGGDSYPTVIQNIQRLTDFDQPDSLGNANLRPGRIQDAFAEYLSAFYNNNNGQHPFNQADTPQSEDKRIQSLGFRQDTVLDGIAPLPTNVNGTSGDDTFDAAVRDGKQFIGNNQILNTGSGNDTVNVRFAVGGNNIRTASGNDTVYAGTNNRIDTGVGNDLLFLGSAGGNNIVTGGT</sequence>
<dbReference type="InterPro" id="IPR029052">
    <property type="entry name" value="Metallo-depent_PP-like"/>
</dbReference>
<dbReference type="InterPro" id="IPR005135">
    <property type="entry name" value="Endo/exonuclease/phosphatase"/>
</dbReference>
<reference evidence="3" key="1">
    <citation type="journal article" date="2019" name="Mol. Ecol.">
        <title>Genome evolution and host-microbiome shifts correspond with intraspecific niche divergence within harmful algal bloom-forming Microcystis aeruginosa.</title>
        <authorList>
            <person name="Jackrel S.L."/>
            <person name="White J.D."/>
            <person name="Evans J.T."/>
            <person name="Buffin K."/>
            <person name="Hayden K."/>
            <person name="Sarnelle O."/>
            <person name="Denef V.J."/>
        </authorList>
    </citation>
    <scope>NUCLEOTIDE SEQUENCE</scope>
    <source>
        <strain evidence="3">G11-04</strain>
    </source>
</reference>
<dbReference type="InterPro" id="IPR036907">
    <property type="entry name" value="5'-Nucleotdase_C_sf"/>
</dbReference>
<comment type="caution">
    <text evidence="3">The sequence shown here is derived from an EMBL/GenBank/DDBJ whole genome shotgun (WGS) entry which is preliminary data.</text>
</comment>
<dbReference type="SUPFAM" id="SSF53649">
    <property type="entry name" value="Alkaline phosphatase-like"/>
    <property type="match status" value="1"/>
</dbReference>
<dbReference type="Gene3D" id="3.60.10.10">
    <property type="entry name" value="Endonuclease/exonuclease/phosphatase"/>
    <property type="match status" value="1"/>
</dbReference>
<protein>
    <submittedName>
        <fullName evidence="3">Uncharacterized protein</fullName>
    </submittedName>
</protein>
<dbReference type="SUPFAM" id="SSF51120">
    <property type="entry name" value="beta-Roll"/>
    <property type="match status" value="1"/>
</dbReference>
<dbReference type="Gene3D" id="3.60.21.10">
    <property type="match status" value="1"/>
</dbReference>
<dbReference type="InterPro" id="IPR002591">
    <property type="entry name" value="Phosphodiest/P_Trfase"/>
</dbReference>
<dbReference type="Pfam" id="PF19580">
    <property type="entry name" value="Exo_endo_phos_3"/>
    <property type="match status" value="1"/>
</dbReference>
<evidence type="ECO:0000313" key="4">
    <source>
        <dbReference type="Proteomes" id="UP000799330"/>
    </source>
</evidence>
<dbReference type="InterPro" id="IPR017850">
    <property type="entry name" value="Alkaline_phosphatase_core_sf"/>
</dbReference>
<dbReference type="SUPFAM" id="SSF56300">
    <property type="entry name" value="Metallo-dependent phosphatases"/>
    <property type="match status" value="1"/>
</dbReference>
<dbReference type="InterPro" id="IPR036691">
    <property type="entry name" value="Endo/exonu/phosph_ase_sf"/>
</dbReference>
<dbReference type="Gene3D" id="3.40.720.10">
    <property type="entry name" value="Alkaline Phosphatase, subunit A"/>
    <property type="match status" value="2"/>
</dbReference>
<dbReference type="EMBL" id="JAADAI010000220">
    <property type="protein sequence ID" value="NCS58274.1"/>
    <property type="molecule type" value="Genomic_DNA"/>
</dbReference>
<gene>
    <name evidence="3" type="ORF">GPJ16_15645</name>
</gene>
<feature type="non-terminal residue" evidence="3">
    <location>
        <position position="2119"/>
    </location>
</feature>
<dbReference type="Pfam" id="PF02872">
    <property type="entry name" value="5_nucleotid_C"/>
    <property type="match status" value="1"/>
</dbReference>
<feature type="domain" description="Endonuclease/exonuclease/phosphatase" evidence="2">
    <location>
        <begin position="427"/>
        <end position="599"/>
    </location>
</feature>
<dbReference type="GO" id="GO:0009166">
    <property type="term" value="P:nucleotide catabolic process"/>
    <property type="evidence" value="ECO:0007669"/>
    <property type="project" value="InterPro"/>
</dbReference>
<evidence type="ECO:0000313" key="3">
    <source>
        <dbReference type="EMBL" id="NCS58274.1"/>
    </source>
</evidence>
<dbReference type="Proteomes" id="UP000799330">
    <property type="component" value="Unassembled WGS sequence"/>
</dbReference>
<dbReference type="PANTHER" id="PTHR42834">
    <property type="entry name" value="ENDONUCLEASE/EXONUCLEASE/PHOSPHATASE FAMILY PROTEIN (AFU_ORTHOLOGUE AFUA_3G09210)"/>
    <property type="match status" value="1"/>
</dbReference>
<dbReference type="GO" id="GO:0016787">
    <property type="term" value="F:hydrolase activity"/>
    <property type="evidence" value="ECO:0007669"/>
    <property type="project" value="InterPro"/>
</dbReference>
<proteinExistence type="predicted"/>
<accession>A0A966G0T5</accession>
<evidence type="ECO:0000259" key="2">
    <source>
        <dbReference type="Pfam" id="PF19580"/>
    </source>
</evidence>
<dbReference type="CDD" id="cd04486">
    <property type="entry name" value="YhcR_OBF_like"/>
    <property type="match status" value="1"/>
</dbReference>
<dbReference type="Pfam" id="PF01663">
    <property type="entry name" value="Phosphodiest"/>
    <property type="match status" value="2"/>
</dbReference>
<dbReference type="PANTHER" id="PTHR42834:SF1">
    <property type="entry name" value="ENDONUCLEASE_EXONUCLEASE_PHOSPHATASE FAMILY PROTEIN (AFU_ORTHOLOGUE AFUA_3G09210)"/>
    <property type="match status" value="1"/>
</dbReference>
<dbReference type="InterPro" id="IPR011049">
    <property type="entry name" value="Serralysin-like_metalloprot_C"/>
</dbReference>
<feature type="domain" description="5'-Nucleotidase C-terminal" evidence="1">
    <location>
        <begin position="1747"/>
        <end position="1950"/>
    </location>
</feature>
<dbReference type="SUPFAM" id="SSF56219">
    <property type="entry name" value="DNase I-like"/>
    <property type="match status" value="1"/>
</dbReference>
<dbReference type="InterPro" id="IPR008334">
    <property type="entry name" value="5'-Nucleotdase_C"/>
</dbReference>
<name>A0A966G0T5_MICAE</name>
<dbReference type="SUPFAM" id="SSF55816">
    <property type="entry name" value="5'-nucleotidase (syn. UDP-sugar hydrolase), C-terminal domain"/>
    <property type="match status" value="1"/>
</dbReference>
<evidence type="ECO:0000259" key="1">
    <source>
        <dbReference type="Pfam" id="PF02872"/>
    </source>
</evidence>
<dbReference type="Gene3D" id="3.90.780.10">
    <property type="entry name" value="5'-Nucleotidase, C-terminal domain"/>
    <property type="match status" value="1"/>
</dbReference>
<organism evidence="3 4">
    <name type="scientific">Microcystis aeruginosa G11-04</name>
    <dbReference type="NCBI Taxonomy" id="2685956"/>
    <lineage>
        <taxon>Bacteria</taxon>
        <taxon>Bacillati</taxon>
        <taxon>Cyanobacteriota</taxon>
        <taxon>Cyanophyceae</taxon>
        <taxon>Oscillatoriophycideae</taxon>
        <taxon>Chroococcales</taxon>
        <taxon>Microcystaceae</taxon>
        <taxon>Microcystis</taxon>
    </lineage>
</organism>